<dbReference type="PANTHER" id="PTHR14226">
    <property type="entry name" value="NEUROPATHY TARGET ESTERASE/SWISS CHEESE D.MELANOGASTER"/>
    <property type="match status" value="1"/>
</dbReference>
<evidence type="ECO:0000256" key="3">
    <source>
        <dbReference type="ARBA" id="ARBA00023098"/>
    </source>
</evidence>
<feature type="short sequence motif" description="GXGXXG" evidence="4">
    <location>
        <begin position="36"/>
        <end position="41"/>
    </location>
</feature>
<dbReference type="RefSeq" id="WP_322091199.1">
    <property type="nucleotide sequence ID" value="NZ_JACHXA010000001.1"/>
</dbReference>
<evidence type="ECO:0000259" key="5">
    <source>
        <dbReference type="PROSITE" id="PS51635"/>
    </source>
</evidence>
<dbReference type="AlphaFoldDB" id="A0A839SM21"/>
<keyword evidence="2 4" id="KW-0442">Lipid degradation</keyword>
<dbReference type="Pfam" id="PF01734">
    <property type="entry name" value="Patatin"/>
    <property type="match status" value="1"/>
</dbReference>
<evidence type="ECO:0000256" key="4">
    <source>
        <dbReference type="PROSITE-ProRule" id="PRU01161"/>
    </source>
</evidence>
<keyword evidence="7" id="KW-1185">Reference proteome</keyword>
<keyword evidence="1 4" id="KW-0378">Hydrolase</keyword>
<dbReference type="PROSITE" id="PS51635">
    <property type="entry name" value="PNPLA"/>
    <property type="match status" value="1"/>
</dbReference>
<feature type="active site" description="Nucleophile" evidence="4">
    <location>
        <position position="66"/>
    </location>
</feature>
<evidence type="ECO:0000313" key="7">
    <source>
        <dbReference type="Proteomes" id="UP000581135"/>
    </source>
</evidence>
<feature type="domain" description="PNPLA" evidence="5">
    <location>
        <begin position="32"/>
        <end position="232"/>
    </location>
</feature>
<accession>A0A839SM21</accession>
<dbReference type="Proteomes" id="UP000581135">
    <property type="component" value="Unassembled WGS sequence"/>
</dbReference>
<organism evidence="6 7">
    <name type="scientific">Limibacillus halophilus</name>
    <dbReference type="NCBI Taxonomy" id="1579333"/>
    <lineage>
        <taxon>Bacteria</taxon>
        <taxon>Pseudomonadati</taxon>
        <taxon>Pseudomonadota</taxon>
        <taxon>Alphaproteobacteria</taxon>
        <taxon>Rhodospirillales</taxon>
        <taxon>Rhodovibrionaceae</taxon>
        <taxon>Limibacillus</taxon>
    </lineage>
</organism>
<dbReference type="InterPro" id="IPR002641">
    <property type="entry name" value="PNPLA_dom"/>
</dbReference>
<dbReference type="InterPro" id="IPR050301">
    <property type="entry name" value="NTE"/>
</dbReference>
<name>A0A839SM21_9PROT</name>
<dbReference type="InterPro" id="IPR016035">
    <property type="entry name" value="Acyl_Trfase/lysoPLipase"/>
</dbReference>
<evidence type="ECO:0000256" key="1">
    <source>
        <dbReference type="ARBA" id="ARBA00022801"/>
    </source>
</evidence>
<dbReference type="SUPFAM" id="SSF52151">
    <property type="entry name" value="FabD/lysophospholipase-like"/>
    <property type="match status" value="1"/>
</dbReference>
<dbReference type="GO" id="GO:0016042">
    <property type="term" value="P:lipid catabolic process"/>
    <property type="evidence" value="ECO:0007669"/>
    <property type="project" value="UniProtKB-UniRule"/>
</dbReference>
<comment type="caution">
    <text evidence="4">Lacks conserved residue(s) required for the propagation of feature annotation.</text>
</comment>
<dbReference type="PANTHER" id="PTHR14226:SF78">
    <property type="entry name" value="SLR0060 PROTEIN"/>
    <property type="match status" value="1"/>
</dbReference>
<feature type="short sequence motif" description="DGA/G" evidence="4">
    <location>
        <begin position="219"/>
        <end position="221"/>
    </location>
</feature>
<feature type="active site" description="Proton acceptor" evidence="4">
    <location>
        <position position="219"/>
    </location>
</feature>
<protein>
    <submittedName>
        <fullName evidence="6">NTE family protein</fullName>
    </submittedName>
</protein>
<dbReference type="EMBL" id="JACHXA010000001">
    <property type="protein sequence ID" value="MBB3063947.1"/>
    <property type="molecule type" value="Genomic_DNA"/>
</dbReference>
<evidence type="ECO:0000256" key="2">
    <source>
        <dbReference type="ARBA" id="ARBA00022963"/>
    </source>
</evidence>
<proteinExistence type="predicted"/>
<sequence length="362" mass="40101">MNVQTSRSPQSGTKMPDHGVCGCVPGTKTLNLALQGGGAHGAFTWGVLDRLLEDDRLSFEGIAATSAGAMNAVVLAYGLAAGGREGAKKALANFWRRISHAAAFGILQPSEFDRAMKDWSLDHSPMFLWFDVVSRLFSPYQFNPYNVNPLRRVLEQSVDFDVLRNAACPVQVFLGATNVRTGKIKVFDNAQLTSDAVLASACLPFLFQAVEIDGESYWDGGYMGNPVIFPLIYSCATRDVLIVHINPLERKEVPRTSSEIMSRINEISFNSSLMREMRAIAFVSDLIDKDVDNKLDLKRMLIHGIAADDVMLELGARSKLNADWAFLTMLRDTGRERAGLWLQENFENIGKETTIDIQARFL</sequence>
<dbReference type="GO" id="GO:0016787">
    <property type="term" value="F:hydrolase activity"/>
    <property type="evidence" value="ECO:0007669"/>
    <property type="project" value="UniProtKB-UniRule"/>
</dbReference>
<evidence type="ECO:0000313" key="6">
    <source>
        <dbReference type="EMBL" id="MBB3063947.1"/>
    </source>
</evidence>
<dbReference type="Gene3D" id="3.40.1090.10">
    <property type="entry name" value="Cytosolic phospholipase A2 catalytic domain"/>
    <property type="match status" value="2"/>
</dbReference>
<gene>
    <name evidence="6" type="ORF">FHR98_000212</name>
</gene>
<comment type="caution">
    <text evidence="6">The sequence shown here is derived from an EMBL/GenBank/DDBJ whole genome shotgun (WGS) entry which is preliminary data.</text>
</comment>
<keyword evidence="3 4" id="KW-0443">Lipid metabolism</keyword>
<reference evidence="6 7" key="1">
    <citation type="submission" date="2020-08" db="EMBL/GenBank/DDBJ databases">
        <title>Genomic Encyclopedia of Type Strains, Phase III (KMG-III): the genomes of soil and plant-associated and newly described type strains.</title>
        <authorList>
            <person name="Whitman W."/>
        </authorList>
    </citation>
    <scope>NUCLEOTIDE SEQUENCE [LARGE SCALE GENOMIC DNA]</scope>
    <source>
        <strain evidence="6 7">CECT 8803</strain>
    </source>
</reference>